<name>A0A917ZQL7_9GAMM</name>
<sequence length="49" mass="5913">MIRLWCAWFRFWGWLPSERPAPERPAANADEVDQKVVDVDFVNKQRRKP</sequence>
<gene>
    <name evidence="1" type="ORF">GCM10011348_46010</name>
</gene>
<keyword evidence="2" id="KW-1185">Reference proteome</keyword>
<dbReference type="AlphaFoldDB" id="A0A917ZQL7"/>
<accession>A0A917ZQL7</accession>
<dbReference type="Proteomes" id="UP000599578">
    <property type="component" value="Unassembled WGS sequence"/>
</dbReference>
<reference evidence="1 2" key="1">
    <citation type="journal article" date="2014" name="Int. J. Syst. Evol. Microbiol.">
        <title>Complete genome sequence of Corynebacterium casei LMG S-19264T (=DSM 44701T), isolated from a smear-ripened cheese.</title>
        <authorList>
            <consortium name="US DOE Joint Genome Institute (JGI-PGF)"/>
            <person name="Walter F."/>
            <person name="Albersmeier A."/>
            <person name="Kalinowski J."/>
            <person name="Ruckert C."/>
        </authorList>
    </citation>
    <scope>NUCLEOTIDE SEQUENCE [LARGE SCALE GENOMIC DNA]</scope>
    <source>
        <strain evidence="1 2">CGMCC 1.7286</strain>
    </source>
</reference>
<evidence type="ECO:0000313" key="1">
    <source>
        <dbReference type="EMBL" id="GGO89085.1"/>
    </source>
</evidence>
<organism evidence="1 2">
    <name type="scientific">Marinobacterium nitratireducens</name>
    <dbReference type="NCBI Taxonomy" id="518897"/>
    <lineage>
        <taxon>Bacteria</taxon>
        <taxon>Pseudomonadati</taxon>
        <taxon>Pseudomonadota</taxon>
        <taxon>Gammaproteobacteria</taxon>
        <taxon>Oceanospirillales</taxon>
        <taxon>Oceanospirillaceae</taxon>
        <taxon>Marinobacterium</taxon>
    </lineage>
</organism>
<dbReference type="EMBL" id="BMLT01000021">
    <property type="protein sequence ID" value="GGO89085.1"/>
    <property type="molecule type" value="Genomic_DNA"/>
</dbReference>
<evidence type="ECO:0000313" key="2">
    <source>
        <dbReference type="Proteomes" id="UP000599578"/>
    </source>
</evidence>
<comment type="caution">
    <text evidence="1">The sequence shown here is derived from an EMBL/GenBank/DDBJ whole genome shotgun (WGS) entry which is preliminary data.</text>
</comment>
<proteinExistence type="predicted"/>
<protein>
    <submittedName>
        <fullName evidence="1">Uncharacterized protein</fullName>
    </submittedName>
</protein>